<reference evidence="1" key="1">
    <citation type="submission" date="2021-03" db="EMBL/GenBank/DDBJ databases">
        <title>Genomic Encyclopedia of Type Strains, Phase IV (KMG-IV): sequencing the most valuable type-strain genomes for metagenomic binning, comparative biology and taxonomic classification.</title>
        <authorList>
            <person name="Goeker M."/>
        </authorList>
    </citation>
    <scope>NUCLEOTIDE SEQUENCE</scope>
    <source>
        <strain evidence="1">DSM 22443</strain>
    </source>
</reference>
<dbReference type="EMBL" id="JAGGKO010000011">
    <property type="protein sequence ID" value="MBP1956000.1"/>
    <property type="molecule type" value="Genomic_DNA"/>
</dbReference>
<accession>A0A8T4GQR3</accession>
<gene>
    <name evidence="1" type="ORF">J2752_002931</name>
</gene>
<proteinExistence type="predicted"/>
<protein>
    <submittedName>
        <fullName evidence="1">Uncharacterized protein</fullName>
    </submittedName>
</protein>
<sequence>MVYKIPEMHILDSTSTSLLYILYFIEIIQSLKVAQGFKMV</sequence>
<organism evidence="1 2">
    <name type="scientific">Halarchaeum rubridurum</name>
    <dbReference type="NCBI Taxonomy" id="489911"/>
    <lineage>
        <taxon>Archaea</taxon>
        <taxon>Methanobacteriati</taxon>
        <taxon>Methanobacteriota</taxon>
        <taxon>Stenosarchaea group</taxon>
        <taxon>Halobacteria</taxon>
        <taxon>Halobacteriales</taxon>
        <taxon>Halobacteriaceae</taxon>
    </lineage>
</organism>
<comment type="caution">
    <text evidence="1">The sequence shown here is derived from an EMBL/GenBank/DDBJ whole genome shotgun (WGS) entry which is preliminary data.</text>
</comment>
<evidence type="ECO:0000313" key="2">
    <source>
        <dbReference type="Proteomes" id="UP000765891"/>
    </source>
</evidence>
<dbReference type="AlphaFoldDB" id="A0A8T4GQR3"/>
<name>A0A8T4GQR3_9EURY</name>
<dbReference type="Proteomes" id="UP000765891">
    <property type="component" value="Unassembled WGS sequence"/>
</dbReference>
<evidence type="ECO:0000313" key="1">
    <source>
        <dbReference type="EMBL" id="MBP1956000.1"/>
    </source>
</evidence>